<gene>
    <name evidence="13" type="ORF">RJ40_02165</name>
</gene>
<dbReference type="Proteomes" id="UP001042704">
    <property type="component" value="Chromosome"/>
</dbReference>
<dbReference type="FunFam" id="3.40.50.2020:FF:000003">
    <property type="entry name" value="Uracil phosphoribosyltransferase"/>
    <property type="match status" value="1"/>
</dbReference>
<keyword evidence="6 13" id="KW-0328">Glycosyltransferase</keyword>
<dbReference type="EC" id="2.4.2.9" evidence="4 11"/>
<feature type="domain" description="Phosphoribosyltransferase" evidence="12">
    <location>
        <begin position="7"/>
        <end position="208"/>
    </location>
</feature>
<keyword evidence="9" id="KW-0460">Magnesium</keyword>
<keyword evidence="10" id="KW-0342">GTP-binding</keyword>
<evidence type="ECO:0000256" key="8">
    <source>
        <dbReference type="ARBA" id="ARBA00022741"/>
    </source>
</evidence>
<accession>A0A8A3S1V9</accession>
<dbReference type="InterPro" id="IPR050054">
    <property type="entry name" value="UPRTase/APRTase"/>
</dbReference>
<evidence type="ECO:0000259" key="12">
    <source>
        <dbReference type="Pfam" id="PF14681"/>
    </source>
</evidence>
<evidence type="ECO:0000256" key="6">
    <source>
        <dbReference type="ARBA" id="ARBA00022676"/>
    </source>
</evidence>
<comment type="similarity">
    <text evidence="3">Belongs to the UPRTase family.</text>
</comment>
<dbReference type="Gene3D" id="3.40.50.2020">
    <property type="match status" value="1"/>
</dbReference>
<dbReference type="HAMAP" id="MF_01218_B">
    <property type="entry name" value="Upp_B"/>
    <property type="match status" value="1"/>
</dbReference>
<evidence type="ECO:0000256" key="4">
    <source>
        <dbReference type="ARBA" id="ARBA00011894"/>
    </source>
</evidence>
<evidence type="ECO:0000256" key="5">
    <source>
        <dbReference type="ARBA" id="ARBA00022533"/>
    </source>
</evidence>
<keyword evidence="7 13" id="KW-0808">Transferase</keyword>
<proteinExistence type="inferred from homology"/>
<dbReference type="RefSeq" id="WP_265581719.1">
    <property type="nucleotide sequence ID" value="NZ_CP036172.1"/>
</dbReference>
<reference evidence="13" key="2">
    <citation type="submission" date="2019-02" db="EMBL/GenBank/DDBJ databases">
        <authorList>
            <person name="Chen S.-C."/>
            <person name="Chien H.-H."/>
            <person name="Lai M.-C."/>
        </authorList>
    </citation>
    <scope>NUCLEOTIDE SEQUENCE</scope>
    <source>
        <strain evidence="13">N2F9704</strain>
    </source>
</reference>
<evidence type="ECO:0000256" key="10">
    <source>
        <dbReference type="ARBA" id="ARBA00023134"/>
    </source>
</evidence>
<reference evidence="13" key="1">
    <citation type="journal article" date="2001" name="Int. J. Syst. Evol. Microbiol.">
        <title>Methanofollis aquaemaris sp. nov., a methanogen isolated from an aquaculture fish pond.</title>
        <authorList>
            <person name="Lai M.C."/>
            <person name="Chen S.C."/>
        </authorList>
    </citation>
    <scope>NUCLEOTIDE SEQUENCE</scope>
    <source>
        <strain evidence="13">N2F9704</strain>
    </source>
</reference>
<comment type="cofactor">
    <cofactor evidence="1">
        <name>Mg(2+)</name>
        <dbReference type="ChEBI" id="CHEBI:18420"/>
    </cofactor>
</comment>
<evidence type="ECO:0000313" key="14">
    <source>
        <dbReference type="Proteomes" id="UP001042704"/>
    </source>
</evidence>
<keyword evidence="14" id="KW-1185">Reference proteome</keyword>
<dbReference type="AlphaFoldDB" id="A0A8A3S1V9"/>
<dbReference type="KEGG" id="maqe:RJ40_02165"/>
<protein>
    <recommendedName>
        <fullName evidence="4 11">Uracil phosphoribosyltransferase</fullName>
        <ecNumber evidence="4 11">2.4.2.9</ecNumber>
    </recommendedName>
</protein>
<dbReference type="EMBL" id="CP036172">
    <property type="protein sequence ID" value="QSZ66387.1"/>
    <property type="molecule type" value="Genomic_DNA"/>
</dbReference>
<organism evidence="13 14">
    <name type="scientific">Methanofollis aquaemaris</name>
    <dbReference type="NCBI Taxonomy" id="126734"/>
    <lineage>
        <taxon>Archaea</taxon>
        <taxon>Methanobacteriati</taxon>
        <taxon>Methanobacteriota</taxon>
        <taxon>Stenosarchaea group</taxon>
        <taxon>Methanomicrobia</taxon>
        <taxon>Methanomicrobiales</taxon>
        <taxon>Methanomicrobiaceae</taxon>
        <taxon>Methanofollis</taxon>
    </lineage>
</organism>
<dbReference type="Pfam" id="PF14681">
    <property type="entry name" value="UPRTase"/>
    <property type="match status" value="1"/>
</dbReference>
<dbReference type="GO" id="GO:0004845">
    <property type="term" value="F:uracil phosphoribosyltransferase activity"/>
    <property type="evidence" value="ECO:0007669"/>
    <property type="project" value="UniProtKB-UniRule"/>
</dbReference>
<dbReference type="InterPro" id="IPR000836">
    <property type="entry name" value="PRTase_dom"/>
</dbReference>
<evidence type="ECO:0000256" key="2">
    <source>
        <dbReference type="ARBA" id="ARBA00005180"/>
    </source>
</evidence>
<evidence type="ECO:0000313" key="13">
    <source>
        <dbReference type="EMBL" id="QSZ66387.1"/>
    </source>
</evidence>
<dbReference type="UniPathway" id="UPA00574">
    <property type="reaction ID" value="UER00636"/>
</dbReference>
<sequence>MTVRPVSHPVITHKINMLRDAGTRPKDFRQIVTEVTSLLTYEATRDLELEKTTIDGWQGRKMEVEMFLEEDPSIVPVFRAGIGMQEGFLSIIPSAKISYIGYYRDEDTLEPQLYYAKLAENVHLRRNYVLDPMLATGGTTSAVCSMLKKAGVKSIKVLCILAAPEGLARMKADHPDVEIIPAVVDDHLNEKGYIMPGLGDAGDRLFGTK</sequence>
<dbReference type="GO" id="GO:0006223">
    <property type="term" value="P:uracil salvage"/>
    <property type="evidence" value="ECO:0007669"/>
    <property type="project" value="InterPro"/>
</dbReference>
<dbReference type="GO" id="GO:0005737">
    <property type="term" value="C:cytoplasm"/>
    <property type="evidence" value="ECO:0007669"/>
    <property type="project" value="UniProtKB-ARBA"/>
</dbReference>
<comment type="pathway">
    <text evidence="2">Pyrimidine metabolism; UMP biosynthesis via salvage pathway; UMP from uracil: step 1/1.</text>
</comment>
<dbReference type="PANTHER" id="PTHR32315">
    <property type="entry name" value="ADENINE PHOSPHORIBOSYLTRANSFERASE"/>
    <property type="match status" value="1"/>
</dbReference>
<dbReference type="InterPro" id="IPR029057">
    <property type="entry name" value="PRTase-like"/>
</dbReference>
<dbReference type="GeneID" id="76423126"/>
<dbReference type="NCBIfam" id="TIGR01091">
    <property type="entry name" value="upp"/>
    <property type="match status" value="1"/>
</dbReference>
<dbReference type="NCBIfam" id="NF001097">
    <property type="entry name" value="PRK00129.1"/>
    <property type="match status" value="1"/>
</dbReference>
<evidence type="ECO:0000256" key="7">
    <source>
        <dbReference type="ARBA" id="ARBA00022679"/>
    </source>
</evidence>
<dbReference type="CDD" id="cd06223">
    <property type="entry name" value="PRTases_typeI"/>
    <property type="match status" value="1"/>
</dbReference>
<dbReference type="GO" id="GO:0005525">
    <property type="term" value="F:GTP binding"/>
    <property type="evidence" value="ECO:0007669"/>
    <property type="project" value="UniProtKB-KW"/>
</dbReference>
<dbReference type="PANTHER" id="PTHR32315:SF4">
    <property type="entry name" value="URACIL PHOSPHORIBOSYLTRANSFERASE, CHLOROPLASTIC"/>
    <property type="match status" value="1"/>
</dbReference>
<evidence type="ECO:0000256" key="1">
    <source>
        <dbReference type="ARBA" id="ARBA00001946"/>
    </source>
</evidence>
<evidence type="ECO:0000256" key="11">
    <source>
        <dbReference type="NCBIfam" id="TIGR01091"/>
    </source>
</evidence>
<evidence type="ECO:0000256" key="9">
    <source>
        <dbReference type="ARBA" id="ARBA00022842"/>
    </source>
</evidence>
<keyword evidence="8" id="KW-0547">Nucleotide-binding</keyword>
<dbReference type="SUPFAM" id="SSF53271">
    <property type="entry name" value="PRTase-like"/>
    <property type="match status" value="1"/>
</dbReference>
<dbReference type="InterPro" id="IPR005765">
    <property type="entry name" value="UPRT"/>
</dbReference>
<evidence type="ECO:0000256" key="3">
    <source>
        <dbReference type="ARBA" id="ARBA00009516"/>
    </source>
</evidence>
<dbReference type="GO" id="GO:0044206">
    <property type="term" value="P:UMP salvage"/>
    <property type="evidence" value="ECO:0007669"/>
    <property type="project" value="UniProtKB-UniPathway"/>
</dbReference>
<dbReference type="InterPro" id="IPR034332">
    <property type="entry name" value="Upp_B"/>
</dbReference>
<keyword evidence="5" id="KW-0021">Allosteric enzyme</keyword>
<name>A0A8A3S1V9_9EURY</name>